<feature type="compositionally biased region" description="Basic and acidic residues" evidence="1">
    <location>
        <begin position="1"/>
        <end position="20"/>
    </location>
</feature>
<sequence length="110" mass="12538">MSWGLKKEKDKEEERWRNEEEWPLSAQGRHAHQPLAVISWSADMALGGEHRGSHVEPSARPSDPPHAHLHAYIPSGHYRSEDSDSFDYASTHTRICTTSEVRLTVCKVSY</sequence>
<protein>
    <submittedName>
        <fullName evidence="2">Uncharacterized protein</fullName>
    </submittedName>
</protein>
<keyword evidence="3" id="KW-1185">Reference proteome</keyword>
<dbReference type="AlphaFoldDB" id="A0ABD6EIP2"/>
<reference evidence="2 3" key="1">
    <citation type="submission" date="2024-08" db="EMBL/GenBank/DDBJ databases">
        <title>Gnathostoma spinigerum genome.</title>
        <authorList>
            <person name="Gonzalez-Bertolin B."/>
            <person name="Monzon S."/>
            <person name="Zaballos A."/>
            <person name="Jimenez P."/>
            <person name="Dekumyoy P."/>
            <person name="Varona S."/>
            <person name="Cuesta I."/>
            <person name="Sumanam S."/>
            <person name="Adisakwattana P."/>
            <person name="Gasser R.B."/>
            <person name="Hernandez-Gonzalez A."/>
            <person name="Young N.D."/>
            <person name="Perteguer M.J."/>
        </authorList>
    </citation>
    <scope>NUCLEOTIDE SEQUENCE [LARGE SCALE GENOMIC DNA]</scope>
    <source>
        <strain evidence="2">AL3</strain>
        <tissue evidence="2">Liver</tissue>
    </source>
</reference>
<name>A0ABD6EIP2_9BILA</name>
<gene>
    <name evidence="2" type="ORF">AB6A40_005835</name>
</gene>
<evidence type="ECO:0000313" key="3">
    <source>
        <dbReference type="Proteomes" id="UP001608902"/>
    </source>
</evidence>
<organism evidence="2 3">
    <name type="scientific">Gnathostoma spinigerum</name>
    <dbReference type="NCBI Taxonomy" id="75299"/>
    <lineage>
        <taxon>Eukaryota</taxon>
        <taxon>Metazoa</taxon>
        <taxon>Ecdysozoa</taxon>
        <taxon>Nematoda</taxon>
        <taxon>Chromadorea</taxon>
        <taxon>Rhabditida</taxon>
        <taxon>Spirurina</taxon>
        <taxon>Gnathostomatomorpha</taxon>
        <taxon>Gnathostomatoidea</taxon>
        <taxon>Gnathostomatidae</taxon>
        <taxon>Gnathostoma</taxon>
    </lineage>
</organism>
<comment type="caution">
    <text evidence="2">The sequence shown here is derived from an EMBL/GenBank/DDBJ whole genome shotgun (WGS) entry which is preliminary data.</text>
</comment>
<dbReference type="Proteomes" id="UP001608902">
    <property type="component" value="Unassembled WGS sequence"/>
</dbReference>
<feature type="region of interest" description="Disordered" evidence="1">
    <location>
        <begin position="48"/>
        <end position="70"/>
    </location>
</feature>
<evidence type="ECO:0000256" key="1">
    <source>
        <dbReference type="SAM" id="MobiDB-lite"/>
    </source>
</evidence>
<evidence type="ECO:0000313" key="2">
    <source>
        <dbReference type="EMBL" id="MFH4979126.1"/>
    </source>
</evidence>
<accession>A0ABD6EIP2</accession>
<dbReference type="EMBL" id="JBGFUD010003877">
    <property type="protein sequence ID" value="MFH4979126.1"/>
    <property type="molecule type" value="Genomic_DNA"/>
</dbReference>
<feature type="region of interest" description="Disordered" evidence="1">
    <location>
        <begin position="1"/>
        <end position="30"/>
    </location>
</feature>
<proteinExistence type="predicted"/>